<evidence type="ECO:0000256" key="1">
    <source>
        <dbReference type="SAM" id="Phobius"/>
    </source>
</evidence>
<dbReference type="InParanoid" id="A0A0C3K4J7"/>
<name>A0A0C3K4J7_PISTI</name>
<gene>
    <name evidence="2" type="ORF">M404DRAFT_1000609</name>
</gene>
<keyword evidence="1" id="KW-0472">Membrane</keyword>
<sequence length="350" mass="39699">MLPLPALTSPHSAARVAVYRRETRRLLPPSVADIRATLRYLRARSRLTNLGVWLLTVFASLSFLYNLSFIFSSTSAVFSDVYPSSILATIERNETLKGLDHLIIVPGHAIWAGSRPEHALNEEYWTLEDYQKDNGHVLAITDHIKQAVALAVEDESSLLIFSGGQTRLLSTTTEAESYMRLALSLGLFKNHSLLSSALPPFPRATTETYALDSYQNLLFSLARFHEVTGRYPSRVTVVGYEMKRRRFEELHRAAIQFPARLFQYVGLEPHEGGGDSTRAREGEFQNGYKPYTADLYGCHDFLLAKRRARNPFLRFHPYHTSAPELRGLLDWCPSDPRSIYQGHLPWDATE</sequence>
<evidence type="ECO:0000313" key="3">
    <source>
        <dbReference type="Proteomes" id="UP000054217"/>
    </source>
</evidence>
<accession>A0A0C3K4J7</accession>
<dbReference type="InterPro" id="IPR055323">
    <property type="entry name" value="C57A10.07/YOR238W"/>
</dbReference>
<dbReference type="EMBL" id="KN831971">
    <property type="protein sequence ID" value="KIO04492.1"/>
    <property type="molecule type" value="Genomic_DNA"/>
</dbReference>
<evidence type="ECO:0008006" key="4">
    <source>
        <dbReference type="Google" id="ProtNLM"/>
    </source>
</evidence>
<feature type="transmembrane region" description="Helical" evidence="1">
    <location>
        <begin position="50"/>
        <end position="71"/>
    </location>
</feature>
<keyword evidence="1" id="KW-1133">Transmembrane helix</keyword>
<keyword evidence="1" id="KW-0812">Transmembrane</keyword>
<dbReference type="Proteomes" id="UP000054217">
    <property type="component" value="Unassembled WGS sequence"/>
</dbReference>
<organism evidence="2 3">
    <name type="scientific">Pisolithus tinctorius Marx 270</name>
    <dbReference type="NCBI Taxonomy" id="870435"/>
    <lineage>
        <taxon>Eukaryota</taxon>
        <taxon>Fungi</taxon>
        <taxon>Dikarya</taxon>
        <taxon>Basidiomycota</taxon>
        <taxon>Agaricomycotina</taxon>
        <taxon>Agaricomycetes</taxon>
        <taxon>Agaricomycetidae</taxon>
        <taxon>Boletales</taxon>
        <taxon>Sclerodermatineae</taxon>
        <taxon>Pisolithaceae</taxon>
        <taxon>Pisolithus</taxon>
    </lineage>
</organism>
<dbReference type="PANTHER" id="PTHR28110:SF1">
    <property type="entry name" value="TRANSMEMBRANE PROTEIN"/>
    <property type="match status" value="1"/>
</dbReference>
<proteinExistence type="predicted"/>
<dbReference type="GO" id="GO:0005737">
    <property type="term" value="C:cytoplasm"/>
    <property type="evidence" value="ECO:0007669"/>
    <property type="project" value="TreeGrafter"/>
</dbReference>
<dbReference type="FunCoup" id="A0A0C3K4J7">
    <property type="interactions" value="8"/>
</dbReference>
<dbReference type="HOGENOM" id="CLU_048479_0_2_1"/>
<reference evidence="3" key="2">
    <citation type="submission" date="2015-01" db="EMBL/GenBank/DDBJ databases">
        <title>Evolutionary Origins and Diversification of the Mycorrhizal Mutualists.</title>
        <authorList>
            <consortium name="DOE Joint Genome Institute"/>
            <consortium name="Mycorrhizal Genomics Consortium"/>
            <person name="Kohler A."/>
            <person name="Kuo A."/>
            <person name="Nagy L.G."/>
            <person name="Floudas D."/>
            <person name="Copeland A."/>
            <person name="Barry K.W."/>
            <person name="Cichocki N."/>
            <person name="Veneault-Fourrey C."/>
            <person name="LaButti K."/>
            <person name="Lindquist E.A."/>
            <person name="Lipzen A."/>
            <person name="Lundell T."/>
            <person name="Morin E."/>
            <person name="Murat C."/>
            <person name="Riley R."/>
            <person name="Ohm R."/>
            <person name="Sun H."/>
            <person name="Tunlid A."/>
            <person name="Henrissat B."/>
            <person name="Grigoriev I.V."/>
            <person name="Hibbett D.S."/>
            <person name="Martin F."/>
        </authorList>
    </citation>
    <scope>NUCLEOTIDE SEQUENCE [LARGE SCALE GENOMIC DNA]</scope>
    <source>
        <strain evidence="3">Marx 270</strain>
    </source>
</reference>
<dbReference type="OrthoDB" id="4347at2759"/>
<dbReference type="PANTHER" id="PTHR28110">
    <property type="entry name" value="TRANSMEMBRANE PROTEIN"/>
    <property type="match status" value="1"/>
</dbReference>
<evidence type="ECO:0000313" key="2">
    <source>
        <dbReference type="EMBL" id="KIO04492.1"/>
    </source>
</evidence>
<dbReference type="AlphaFoldDB" id="A0A0C3K4J7"/>
<reference evidence="2 3" key="1">
    <citation type="submission" date="2014-04" db="EMBL/GenBank/DDBJ databases">
        <authorList>
            <consortium name="DOE Joint Genome Institute"/>
            <person name="Kuo A."/>
            <person name="Kohler A."/>
            <person name="Costa M.D."/>
            <person name="Nagy L.G."/>
            <person name="Floudas D."/>
            <person name="Copeland A."/>
            <person name="Barry K.W."/>
            <person name="Cichocki N."/>
            <person name="Veneault-Fourrey C."/>
            <person name="LaButti K."/>
            <person name="Lindquist E.A."/>
            <person name="Lipzen A."/>
            <person name="Lundell T."/>
            <person name="Morin E."/>
            <person name="Murat C."/>
            <person name="Sun H."/>
            <person name="Tunlid A."/>
            <person name="Henrissat B."/>
            <person name="Grigoriev I.V."/>
            <person name="Hibbett D.S."/>
            <person name="Martin F."/>
            <person name="Nordberg H.P."/>
            <person name="Cantor M.N."/>
            <person name="Hua S.X."/>
        </authorList>
    </citation>
    <scope>NUCLEOTIDE SEQUENCE [LARGE SCALE GENOMIC DNA]</scope>
    <source>
        <strain evidence="2 3">Marx 270</strain>
    </source>
</reference>
<protein>
    <recommendedName>
        <fullName evidence="4">DUF218 domain-containing protein</fullName>
    </recommendedName>
</protein>
<keyword evidence="3" id="KW-1185">Reference proteome</keyword>